<organism evidence="2 3">
    <name type="scientific">Plantactinospora solaniradicis</name>
    <dbReference type="NCBI Taxonomy" id="1723736"/>
    <lineage>
        <taxon>Bacteria</taxon>
        <taxon>Bacillati</taxon>
        <taxon>Actinomycetota</taxon>
        <taxon>Actinomycetes</taxon>
        <taxon>Micromonosporales</taxon>
        <taxon>Micromonosporaceae</taxon>
        <taxon>Plantactinospora</taxon>
    </lineage>
</organism>
<comment type="caution">
    <text evidence="2">The sequence shown here is derived from an EMBL/GenBank/DDBJ whole genome shotgun (WGS) entry which is preliminary data.</text>
</comment>
<evidence type="ECO:0000313" key="3">
    <source>
        <dbReference type="Proteomes" id="UP001596203"/>
    </source>
</evidence>
<sequence length="478" mass="50937">MAGRRPATPGRDARDVCVRRRSSTRVVVPGPPGVPFVTFAAAELVAALDHPTPLRRILGTCQGTALRRPVRGHGRQGHDDGGGPMSLREDAAEIRDELVALRRELHQIPEMGLELPRTQERVLAALEPLPLEISTGKALSSVTAVLRGGKPGPVVLLRGDMDALPIVEDTGVDFASRHPDLMHACGHDLHTAGLVGAARLLAARRNELAGDVVFMFQPGEEGYDGAAHMISEGVLTAAGRPVEAAYGLHVFSSILGRGVFSSRPGPLMAGSAGLFVKVVGAGGHGSRPHTTLDPVPAACEMVTALQTMVTRRFDAFEPVVLTVGTFHAGTRRNVIPDEAYFEATVRTFDGSVSEQIGEHAVRLCEQIAAAHGLRAEARYEAEYPVTVNDPVEHEFAATTVREVFGEERFADLRNPVTGSEDFSRVLGRVPGAYLFLGACTTDDPETAPGNHSPRATYDDGVLADGAALLAELAVRRLR</sequence>
<dbReference type="InterPro" id="IPR011650">
    <property type="entry name" value="Peptidase_M20_dimer"/>
</dbReference>
<protein>
    <submittedName>
        <fullName evidence="2">M20 family metallopeptidase</fullName>
    </submittedName>
</protein>
<dbReference type="InterPro" id="IPR036264">
    <property type="entry name" value="Bact_exopeptidase_dim_dom"/>
</dbReference>
<dbReference type="EMBL" id="JBHSPR010000101">
    <property type="protein sequence ID" value="MFC6023662.1"/>
    <property type="molecule type" value="Genomic_DNA"/>
</dbReference>
<dbReference type="PANTHER" id="PTHR11014">
    <property type="entry name" value="PEPTIDASE M20 FAMILY MEMBER"/>
    <property type="match status" value="1"/>
</dbReference>
<name>A0ABW1KSE5_9ACTN</name>
<gene>
    <name evidence="2" type="ORF">ACFP2T_46855</name>
</gene>
<feature type="domain" description="Peptidase M20 dimerisation" evidence="1">
    <location>
        <begin position="270"/>
        <end position="369"/>
    </location>
</feature>
<dbReference type="NCBIfam" id="TIGR01891">
    <property type="entry name" value="amidohydrolases"/>
    <property type="match status" value="1"/>
</dbReference>
<dbReference type="PANTHER" id="PTHR11014:SF63">
    <property type="entry name" value="METALLOPEPTIDASE, PUTATIVE (AFU_ORTHOLOGUE AFUA_6G09600)-RELATED"/>
    <property type="match status" value="1"/>
</dbReference>
<dbReference type="Gene3D" id="3.30.70.360">
    <property type="match status" value="1"/>
</dbReference>
<accession>A0ABW1KSE5</accession>
<dbReference type="InterPro" id="IPR002933">
    <property type="entry name" value="Peptidase_M20"/>
</dbReference>
<dbReference type="SUPFAM" id="SSF55031">
    <property type="entry name" value="Bacterial exopeptidase dimerisation domain"/>
    <property type="match status" value="1"/>
</dbReference>
<dbReference type="Gene3D" id="3.40.630.10">
    <property type="entry name" value="Zn peptidases"/>
    <property type="match status" value="1"/>
</dbReference>
<evidence type="ECO:0000313" key="2">
    <source>
        <dbReference type="EMBL" id="MFC6023662.1"/>
    </source>
</evidence>
<dbReference type="RefSeq" id="WP_377434261.1">
    <property type="nucleotide sequence ID" value="NZ_JBHSPR010000101.1"/>
</dbReference>
<evidence type="ECO:0000259" key="1">
    <source>
        <dbReference type="Pfam" id="PF07687"/>
    </source>
</evidence>
<dbReference type="Proteomes" id="UP001596203">
    <property type="component" value="Unassembled WGS sequence"/>
</dbReference>
<dbReference type="CDD" id="cd03886">
    <property type="entry name" value="M20_Acy1"/>
    <property type="match status" value="1"/>
</dbReference>
<keyword evidence="3" id="KW-1185">Reference proteome</keyword>
<proteinExistence type="predicted"/>
<dbReference type="Pfam" id="PF07687">
    <property type="entry name" value="M20_dimer"/>
    <property type="match status" value="1"/>
</dbReference>
<reference evidence="3" key="1">
    <citation type="journal article" date="2019" name="Int. J. Syst. Evol. Microbiol.">
        <title>The Global Catalogue of Microorganisms (GCM) 10K type strain sequencing project: providing services to taxonomists for standard genome sequencing and annotation.</title>
        <authorList>
            <consortium name="The Broad Institute Genomics Platform"/>
            <consortium name="The Broad Institute Genome Sequencing Center for Infectious Disease"/>
            <person name="Wu L."/>
            <person name="Ma J."/>
        </authorList>
    </citation>
    <scope>NUCLEOTIDE SEQUENCE [LARGE SCALE GENOMIC DNA]</scope>
    <source>
        <strain evidence="3">ZS-35-S2</strain>
    </source>
</reference>
<dbReference type="Pfam" id="PF01546">
    <property type="entry name" value="Peptidase_M20"/>
    <property type="match status" value="1"/>
</dbReference>
<dbReference type="InterPro" id="IPR017439">
    <property type="entry name" value="Amidohydrolase"/>
</dbReference>
<dbReference type="SUPFAM" id="SSF53187">
    <property type="entry name" value="Zn-dependent exopeptidases"/>
    <property type="match status" value="1"/>
</dbReference>